<accession>A0A498Q026</accession>
<dbReference type="RefSeq" id="WP_244604975.1">
    <property type="nucleotide sequence ID" value="NZ_UPHP01000045.1"/>
</dbReference>
<evidence type="ECO:0000256" key="4">
    <source>
        <dbReference type="ARBA" id="ARBA00022741"/>
    </source>
</evidence>
<keyword evidence="2" id="KW-0723">Serine/threonine-protein kinase</keyword>
<keyword evidence="4" id="KW-0547">Nucleotide-binding</keyword>
<dbReference type="PROSITE" id="PS50011">
    <property type="entry name" value="PROTEIN_KINASE_DOM"/>
    <property type="match status" value="1"/>
</dbReference>
<keyword evidence="11" id="KW-1185">Reference proteome</keyword>
<evidence type="ECO:0000256" key="5">
    <source>
        <dbReference type="ARBA" id="ARBA00022777"/>
    </source>
</evidence>
<evidence type="ECO:0000256" key="7">
    <source>
        <dbReference type="SAM" id="MobiDB-lite"/>
    </source>
</evidence>
<dbReference type="GO" id="GO:0005524">
    <property type="term" value="F:ATP binding"/>
    <property type="evidence" value="ECO:0007669"/>
    <property type="project" value="UniProtKB-KW"/>
</dbReference>
<name>A0A498Q026_9MYCO</name>
<dbReference type="SUPFAM" id="SSF56112">
    <property type="entry name" value="Protein kinase-like (PK-like)"/>
    <property type="match status" value="1"/>
</dbReference>
<dbReference type="Proteomes" id="UP000273307">
    <property type="component" value="Unassembled WGS sequence"/>
</dbReference>
<keyword evidence="6" id="KW-0067">ATP-binding</keyword>
<reference evidence="10 11" key="1">
    <citation type="submission" date="2018-09" db="EMBL/GenBank/DDBJ databases">
        <authorList>
            <person name="Tagini F."/>
        </authorList>
    </citation>
    <scope>NUCLEOTIDE SEQUENCE [LARGE SCALE GENOMIC DNA]</scope>
    <source>
        <strain evidence="10 11">MK136</strain>
    </source>
</reference>
<keyword evidence="3 10" id="KW-0808">Transferase</keyword>
<evidence type="ECO:0000256" key="1">
    <source>
        <dbReference type="ARBA" id="ARBA00012513"/>
    </source>
</evidence>
<dbReference type="PANTHER" id="PTHR43289:SF6">
    <property type="entry name" value="SERINE_THREONINE-PROTEIN KINASE NEKL-3"/>
    <property type="match status" value="1"/>
</dbReference>
<evidence type="ECO:0000259" key="9">
    <source>
        <dbReference type="PROSITE" id="PS50011"/>
    </source>
</evidence>
<feature type="region of interest" description="Disordered" evidence="7">
    <location>
        <begin position="380"/>
        <end position="404"/>
    </location>
</feature>
<dbReference type="Pfam" id="PF00069">
    <property type="entry name" value="Pkinase"/>
    <property type="match status" value="1"/>
</dbReference>
<sequence length="473" mass="50938">MKTRRVDVYRKLRLLPPTLDGRTPFRFATVAVAGYEGNSDRGLRRAVAGRPMQRTSPAGYPARLSAPTCWSGDPAWRVGTLVAGYRIEAVVSSGGMGTVYLARHPSLPRRDALKVLDGPQARDSRYRARFMREADLAAGLHHPNIVAVYDRGATADGALWIAMEYVRGTDAEVELRAGRMSPTRAEFIVSGVAMALDHLHRRNMLHRDVKPANILLSPGLPGEGERVVLADFGIARNGNDNHGLTRTGDVITTVAYASPELLQGWPLDSRTDIYSLGCSLFHLLTGHAPYDDRSDLGAVMLAHIHQPAPRVSAWVEGLPAALDDIIATAMAKDPGDRYQTAGEFARAVRATMTAGCSPALPHLPRRSRAQLDPVAHRTCGPAQRLREEPAVPSPPQRAGGATRNRTLGRLGKAAAVIVAIALLLGYLAVAMAHRHHSGAQHHSGYVRVTTVEQGGVTAGTTSPEPMPSRFLVG</sequence>
<keyword evidence="8" id="KW-1133">Transmembrane helix</keyword>
<dbReference type="EMBL" id="UPHP01000045">
    <property type="protein sequence ID" value="VBA37655.1"/>
    <property type="molecule type" value="Genomic_DNA"/>
</dbReference>
<keyword evidence="8" id="KW-0472">Membrane</keyword>
<keyword evidence="5 10" id="KW-0418">Kinase</keyword>
<dbReference type="InterPro" id="IPR000719">
    <property type="entry name" value="Prot_kinase_dom"/>
</dbReference>
<feature type="transmembrane region" description="Helical" evidence="8">
    <location>
        <begin position="413"/>
        <end position="433"/>
    </location>
</feature>
<evidence type="ECO:0000256" key="8">
    <source>
        <dbReference type="SAM" id="Phobius"/>
    </source>
</evidence>
<dbReference type="EC" id="2.7.11.1" evidence="1"/>
<dbReference type="GO" id="GO:0080090">
    <property type="term" value="P:regulation of primary metabolic process"/>
    <property type="evidence" value="ECO:0007669"/>
    <property type="project" value="UniProtKB-ARBA"/>
</dbReference>
<dbReference type="Gene3D" id="3.30.200.20">
    <property type="entry name" value="Phosphorylase Kinase, domain 1"/>
    <property type="match status" value="1"/>
</dbReference>
<dbReference type="CDD" id="cd14014">
    <property type="entry name" value="STKc_PknB_like"/>
    <property type="match status" value="1"/>
</dbReference>
<evidence type="ECO:0000313" key="11">
    <source>
        <dbReference type="Proteomes" id="UP000273307"/>
    </source>
</evidence>
<dbReference type="SMART" id="SM00220">
    <property type="entry name" value="S_TKc"/>
    <property type="match status" value="1"/>
</dbReference>
<organism evidence="10 11">
    <name type="scientific">Mycobacterium attenuatum</name>
    <dbReference type="NCBI Taxonomy" id="2341086"/>
    <lineage>
        <taxon>Bacteria</taxon>
        <taxon>Bacillati</taxon>
        <taxon>Actinomycetota</taxon>
        <taxon>Actinomycetes</taxon>
        <taxon>Mycobacteriales</taxon>
        <taxon>Mycobacteriaceae</taxon>
        <taxon>Mycobacterium</taxon>
    </lineage>
</organism>
<feature type="domain" description="Protein kinase" evidence="9">
    <location>
        <begin position="85"/>
        <end position="352"/>
    </location>
</feature>
<proteinExistence type="predicted"/>
<keyword evidence="8" id="KW-0812">Transmembrane</keyword>
<dbReference type="PANTHER" id="PTHR43289">
    <property type="entry name" value="MITOGEN-ACTIVATED PROTEIN KINASE KINASE KINASE 20-RELATED"/>
    <property type="match status" value="1"/>
</dbReference>
<protein>
    <recommendedName>
        <fullName evidence="1">non-specific serine/threonine protein kinase</fullName>
        <ecNumber evidence="1">2.7.11.1</ecNumber>
    </recommendedName>
</protein>
<evidence type="ECO:0000256" key="6">
    <source>
        <dbReference type="ARBA" id="ARBA00022840"/>
    </source>
</evidence>
<evidence type="ECO:0000313" key="10">
    <source>
        <dbReference type="EMBL" id="VBA37655.1"/>
    </source>
</evidence>
<dbReference type="PROSITE" id="PS00108">
    <property type="entry name" value="PROTEIN_KINASE_ST"/>
    <property type="match status" value="1"/>
</dbReference>
<evidence type="ECO:0000256" key="3">
    <source>
        <dbReference type="ARBA" id="ARBA00022679"/>
    </source>
</evidence>
<dbReference type="InterPro" id="IPR011009">
    <property type="entry name" value="Kinase-like_dom_sf"/>
</dbReference>
<dbReference type="Gene3D" id="1.10.510.10">
    <property type="entry name" value="Transferase(Phosphotransferase) domain 1"/>
    <property type="match status" value="1"/>
</dbReference>
<gene>
    <name evidence="10" type="primary">pknJ</name>
    <name evidence="10" type="ORF">LAUMK136_02054</name>
</gene>
<dbReference type="AlphaFoldDB" id="A0A498Q026"/>
<evidence type="ECO:0000256" key="2">
    <source>
        <dbReference type="ARBA" id="ARBA00022527"/>
    </source>
</evidence>
<dbReference type="GO" id="GO:0004674">
    <property type="term" value="F:protein serine/threonine kinase activity"/>
    <property type="evidence" value="ECO:0007669"/>
    <property type="project" value="UniProtKB-KW"/>
</dbReference>
<dbReference type="InterPro" id="IPR008271">
    <property type="entry name" value="Ser/Thr_kinase_AS"/>
</dbReference>